<evidence type="ECO:0000259" key="1">
    <source>
        <dbReference type="PROSITE" id="PS50943"/>
    </source>
</evidence>
<evidence type="ECO:0000313" key="2">
    <source>
        <dbReference type="EMBL" id="MCP2257835.1"/>
    </source>
</evidence>
<reference evidence="2 3" key="1">
    <citation type="submission" date="2022-06" db="EMBL/GenBank/DDBJ databases">
        <title>Genomic Encyclopedia of Archaeal and Bacterial Type Strains, Phase II (KMG-II): from individual species to whole genera.</title>
        <authorList>
            <person name="Goeker M."/>
        </authorList>
    </citation>
    <scope>NUCLEOTIDE SEQUENCE [LARGE SCALE GENOMIC DNA]</scope>
    <source>
        <strain evidence="2 3">DSM 40477</strain>
    </source>
</reference>
<gene>
    <name evidence="2" type="ORF">LX15_001521</name>
</gene>
<comment type="caution">
    <text evidence="2">The sequence shown here is derived from an EMBL/GenBank/DDBJ whole genome shotgun (WGS) entry which is preliminary data.</text>
</comment>
<protein>
    <submittedName>
        <fullName evidence="2">Helix-turn-helix domain-containing protein</fullName>
    </submittedName>
</protein>
<name>A0ABT1HQP6_STRSD</name>
<accession>A0ABT1HQP6</accession>
<keyword evidence="3" id="KW-1185">Reference proteome</keyword>
<dbReference type="RefSeq" id="WP_253668777.1">
    <property type="nucleotide sequence ID" value="NZ_JAMTCP010000005.1"/>
</dbReference>
<dbReference type="SUPFAM" id="SSF47413">
    <property type="entry name" value="lambda repressor-like DNA-binding domains"/>
    <property type="match status" value="1"/>
</dbReference>
<evidence type="ECO:0000313" key="3">
    <source>
        <dbReference type="Proteomes" id="UP001205311"/>
    </source>
</evidence>
<dbReference type="SMART" id="SM00530">
    <property type="entry name" value="HTH_XRE"/>
    <property type="match status" value="1"/>
</dbReference>
<dbReference type="Gene3D" id="1.10.260.40">
    <property type="entry name" value="lambda repressor-like DNA-binding domains"/>
    <property type="match status" value="1"/>
</dbReference>
<dbReference type="InterPro" id="IPR043917">
    <property type="entry name" value="DUF5753"/>
</dbReference>
<proteinExistence type="predicted"/>
<feature type="domain" description="HTH cro/C1-type" evidence="1">
    <location>
        <begin position="19"/>
        <end position="73"/>
    </location>
</feature>
<dbReference type="EMBL" id="JAMTCP010000005">
    <property type="protein sequence ID" value="MCP2257835.1"/>
    <property type="molecule type" value="Genomic_DNA"/>
</dbReference>
<dbReference type="Pfam" id="PF13560">
    <property type="entry name" value="HTH_31"/>
    <property type="match status" value="1"/>
</dbReference>
<dbReference type="InterPro" id="IPR010982">
    <property type="entry name" value="Lambda_DNA-bd_dom_sf"/>
</dbReference>
<dbReference type="InterPro" id="IPR001387">
    <property type="entry name" value="Cro/C1-type_HTH"/>
</dbReference>
<dbReference type="Pfam" id="PF19054">
    <property type="entry name" value="DUF5753"/>
    <property type="match status" value="1"/>
</dbReference>
<organism evidence="2 3">
    <name type="scientific">Streptoalloteichus tenebrarius (strain ATCC 17920 / DSM 40477 / JCM 4838 / CBS 697.72 / NBRC 16177 / NCIMB 11028 / NRRL B-12390 / A12253. 1 / ISP 5477)</name>
    <name type="common">Streptomyces tenebrarius</name>
    <dbReference type="NCBI Taxonomy" id="1933"/>
    <lineage>
        <taxon>Bacteria</taxon>
        <taxon>Bacillati</taxon>
        <taxon>Actinomycetota</taxon>
        <taxon>Actinomycetes</taxon>
        <taxon>Pseudonocardiales</taxon>
        <taxon>Pseudonocardiaceae</taxon>
        <taxon>Streptoalloteichus</taxon>
    </lineage>
</organism>
<dbReference type="PROSITE" id="PS50943">
    <property type="entry name" value="HTH_CROC1"/>
    <property type="match status" value="1"/>
</dbReference>
<sequence>MAATSPGPAVQRLLLGERLRVLREAAGIAAEDAARKLEWYRAKISKVETGAVRVTDAEVERLLELYRVGAAEARQVRKLAKESRRKNPPARVPDWAKQFVSLESSADEMEIFYGEFIPGPFQTPEYARAMLSMSVVVAPAEIDRMAEARARRSQRLSSSDAPRVWAVFGEEALLRRIGGPKILRGQLCHLRQLAALTNVTIQIMPLAGGAHVALGTPFTLLSFERAGATIVYVESLTGADYLTRPQHTKAYRLAFDRLRVAALGEHESLALIDRHLAELDKE</sequence>
<dbReference type="Proteomes" id="UP001205311">
    <property type="component" value="Unassembled WGS sequence"/>
</dbReference>